<organism evidence="1 2">
    <name type="scientific">Musa troglodytarum</name>
    <name type="common">fe'i banana</name>
    <dbReference type="NCBI Taxonomy" id="320322"/>
    <lineage>
        <taxon>Eukaryota</taxon>
        <taxon>Viridiplantae</taxon>
        <taxon>Streptophyta</taxon>
        <taxon>Embryophyta</taxon>
        <taxon>Tracheophyta</taxon>
        <taxon>Spermatophyta</taxon>
        <taxon>Magnoliopsida</taxon>
        <taxon>Liliopsida</taxon>
        <taxon>Zingiberales</taxon>
        <taxon>Musaceae</taxon>
        <taxon>Musa</taxon>
    </lineage>
</organism>
<feature type="non-terminal residue" evidence="1">
    <location>
        <position position="1"/>
    </location>
</feature>
<evidence type="ECO:0000313" key="1">
    <source>
        <dbReference type="EMBL" id="URD72893.1"/>
    </source>
</evidence>
<reference evidence="1" key="1">
    <citation type="submission" date="2022-05" db="EMBL/GenBank/DDBJ databases">
        <title>The Musa troglodytarum L. genome provides insights into the mechanism of non-climacteric behaviour and enrichment of carotenoids.</title>
        <authorList>
            <person name="Wang J."/>
        </authorList>
    </citation>
    <scope>NUCLEOTIDE SEQUENCE</scope>
    <source>
        <tissue evidence="1">Leaf</tissue>
    </source>
</reference>
<accession>A0A9E7E9G9</accession>
<dbReference type="AlphaFoldDB" id="A0A9E7E9G9"/>
<gene>
    <name evidence="1" type="ORF">MUK42_10282</name>
</gene>
<dbReference type="EMBL" id="CP097502">
    <property type="protein sequence ID" value="URD72893.1"/>
    <property type="molecule type" value="Genomic_DNA"/>
</dbReference>
<dbReference type="Proteomes" id="UP001055439">
    <property type="component" value="Chromosome 1"/>
</dbReference>
<feature type="non-terminal residue" evidence="1">
    <location>
        <position position="90"/>
    </location>
</feature>
<proteinExistence type="predicted"/>
<protein>
    <submittedName>
        <fullName evidence="1">Uncharacterized protein</fullName>
    </submittedName>
</protein>
<evidence type="ECO:0000313" key="2">
    <source>
        <dbReference type="Proteomes" id="UP001055439"/>
    </source>
</evidence>
<sequence length="90" mass="10268">ARRDEERLTFQEPVGEAKAGPEAADYGGLEMKLQRSLRMLYVPIEIKHDKLDIHKSSPKWTPHTQRWNIMAIVKCSISAHCFGAFQDESA</sequence>
<name>A0A9E7E9G9_9LILI</name>
<keyword evidence="2" id="KW-1185">Reference proteome</keyword>